<dbReference type="Pfam" id="PF00010">
    <property type="entry name" value="HLH"/>
    <property type="match status" value="1"/>
</dbReference>
<dbReference type="PANTHER" id="PTHR15821:SF0">
    <property type="entry name" value="TRANSCRIPTIONAL ACTIVATOR MN1"/>
    <property type="match status" value="1"/>
</dbReference>
<feature type="compositionally biased region" description="Polar residues" evidence="2">
    <location>
        <begin position="194"/>
        <end position="207"/>
    </location>
</feature>
<feature type="region of interest" description="Disordered" evidence="2">
    <location>
        <begin position="657"/>
        <end position="789"/>
    </location>
</feature>
<gene>
    <name evidence="5" type="primary">LOC110986351</name>
</gene>
<feature type="compositionally biased region" description="Polar residues" evidence="2">
    <location>
        <begin position="1027"/>
        <end position="1072"/>
    </location>
</feature>
<dbReference type="KEGG" id="aplc:110986351"/>
<feature type="compositionally biased region" description="Polar residues" evidence="2">
    <location>
        <begin position="1162"/>
        <end position="1190"/>
    </location>
</feature>
<feature type="region of interest" description="Disordered" evidence="2">
    <location>
        <begin position="264"/>
        <end position="287"/>
    </location>
</feature>
<sequence length="1391" mass="149339">MFSVGHLPSSASHEQHSSTVMTGNPVGAGGVDYGVRSVAGAGGYPSRATQAYHGGGMDAGAGFNSYGASNTADSLKGFECSDLDNALLGSGGFHSNAGSDGQMYPMPNRTMATNPANMPYGEYGHGETNTEGFGYGHMNRSHAYNRQYMSSAVYGRQTRGMNSMSNSLQQHPTNSDYSSEHMTRRMSIPAAESNVPTQSYARSNSYPVGTPYENSHNQYPSSSQSYSSMTGYNQTAFSDLDTNASNMADSQMRRTQANSYLQPYSSSAMKKPSYPTAGTGAGSEGWSDSGYSAPAKFPSHSPMSNAKALHLMDSAESSGMYPQFPHGNQNSTNTQGMQYTNTRQGTYSSVNNEITTNHYPSVNSMDICPPTSASMNYSNKIAKPFAGGSHLRQGAAYSEMATGQSRAQGYKNFQDSQASAMGQSNVSAGSQRLRHYGPMPNQNQSQGMHHLPYRAYGAADPSVNSGQSVVTPNMDGQYQNYDQFSGASSTRHERLRSLDGRFVSGAPSVQTGMGASTFPVQSQNQRSFESATQQQGVSGQSFGSTNPAYYNTRTKSDTFSPTSVQTNAGCPEMYTNQTYLEGQQRYNVMNCSSAVVNDNCPPAYQMQSDAAQTQADIRRNMIFSAELEKLARLSRDPMADDFPGGLNAISGASQIQDSVSSLPQPVKNPPYLNGTSANVAPGLFNNQGPTSVENSTSMGKSFQSPSATTTSITTNQSVKMTSAPSSVTESCAAVSSAPSTPSSNAAVAQQTSPDSNSARPIRTSPVTNPTTSTPTTVTSQDKGKDSENAVQQLQRLTQSLKEKKDDGVKGSHMEYLSHSGDGSSSIGGQNCIAALSAACRNMIADMDSSVPKLTSTSHSPLGMKSVIDNPGNILGQKYTPTPSSQTSYGPQMPEQMFSPPGASGQNISPPLVSMGDSFGSPSYSTASVPSDYQMQFSDFLEQSVPMQMNTRRPEDKPRKKGKRKKSDEVNDMLAASTIGPKKRRGRKKSSQNPLSVESFDQPPSLENLSASTPLSDGQLPLVEENSNRSATQTPNMPSNSWRTSDTKLNSSESVPSLLSNHQPPSVDSDSATQDFLDSVFSPDTTMSATNHEPVDSFSQLTCINQSHHSPASSLTSQQSMNETASTGSYSSQGGLTSRTSQNYQLDNMDQSKLAMSQAVKANRTSNSTVSSTGDLVSNPVSTSSDATDANSEMGASEEVHPLKILQAQIQLQRQQFNLNDSRPLPLKNTSRKTAGVNPTKKTGPSSVQGEVDVNVLMAEEDATWYVPSEQPKEPEVPWENTRKNAKGQQQADANPVDRRTQNKLLEQKRRDSMKNSIDNLKNALPDGRNLADQTQHSVLLKAQSFIKDMVGKQQRSKSCLEDLKSVKSRNSMLEDNIALLKQEYDILSNME</sequence>
<dbReference type="InterPro" id="IPR011598">
    <property type="entry name" value="bHLH_dom"/>
</dbReference>
<feature type="region of interest" description="Disordered" evidence="2">
    <location>
        <begin position="942"/>
        <end position="1072"/>
    </location>
</feature>
<dbReference type="Gene3D" id="4.10.280.10">
    <property type="entry name" value="Helix-loop-helix DNA-binding domain"/>
    <property type="match status" value="1"/>
</dbReference>
<feature type="compositionally biased region" description="Polar residues" evidence="2">
    <location>
        <begin position="673"/>
        <end position="729"/>
    </location>
</feature>
<dbReference type="OrthoDB" id="5344169at2759"/>
<dbReference type="InterPro" id="IPR036638">
    <property type="entry name" value="HLH_DNA-bd_sf"/>
</dbReference>
<feature type="region of interest" description="Disordered" evidence="2">
    <location>
        <begin position="503"/>
        <end position="545"/>
    </location>
</feature>
<feature type="compositionally biased region" description="Polar residues" evidence="2">
    <location>
        <begin position="9"/>
        <end position="22"/>
    </location>
</feature>
<feature type="region of interest" description="Disordered" evidence="2">
    <location>
        <begin position="1220"/>
        <end position="1249"/>
    </location>
</feature>
<dbReference type="InterPro" id="IPR037644">
    <property type="entry name" value="MN1"/>
</dbReference>
<feature type="domain" description="BHLH" evidence="3">
    <location>
        <begin position="1297"/>
        <end position="1349"/>
    </location>
</feature>
<feature type="compositionally biased region" description="Polar residues" evidence="2">
    <location>
        <begin position="1239"/>
        <end position="1248"/>
    </location>
</feature>
<dbReference type="GO" id="GO:0006355">
    <property type="term" value="P:regulation of DNA-templated transcription"/>
    <property type="evidence" value="ECO:0007669"/>
    <property type="project" value="InterPro"/>
</dbReference>
<feature type="region of interest" description="Disordered" evidence="2">
    <location>
        <begin position="190"/>
        <end position="230"/>
    </location>
</feature>
<proteinExistence type="predicted"/>
<feature type="region of interest" description="Disordered" evidence="2">
    <location>
        <begin position="1268"/>
        <end position="1312"/>
    </location>
</feature>
<dbReference type="SMART" id="SM00353">
    <property type="entry name" value="HLH"/>
    <property type="match status" value="1"/>
</dbReference>
<evidence type="ECO:0000256" key="1">
    <source>
        <dbReference type="SAM" id="Coils"/>
    </source>
</evidence>
<feature type="compositionally biased region" description="Low complexity" evidence="2">
    <location>
        <begin position="763"/>
        <end position="779"/>
    </location>
</feature>
<keyword evidence="4" id="KW-1185">Reference proteome</keyword>
<feature type="compositionally biased region" description="Basic and acidic residues" evidence="2">
    <location>
        <begin position="1295"/>
        <end position="1312"/>
    </location>
</feature>
<feature type="compositionally biased region" description="Polar residues" evidence="2">
    <location>
        <begin position="1004"/>
        <end position="1015"/>
    </location>
</feature>
<dbReference type="PROSITE" id="PS50888">
    <property type="entry name" value="BHLH"/>
    <property type="match status" value="1"/>
</dbReference>
<feature type="region of interest" description="Disordered" evidence="2">
    <location>
        <begin position="1107"/>
        <end position="1139"/>
    </location>
</feature>
<dbReference type="RefSeq" id="XP_022103845.1">
    <property type="nucleotide sequence ID" value="XM_022248153.1"/>
</dbReference>
<dbReference type="CDD" id="cd00083">
    <property type="entry name" value="bHLH_SF"/>
    <property type="match status" value="1"/>
</dbReference>
<feature type="compositionally biased region" description="Low complexity" evidence="2">
    <location>
        <begin position="214"/>
        <end position="228"/>
    </location>
</feature>
<protein>
    <submittedName>
        <fullName evidence="5">Mucin-5AC-like isoform X1</fullName>
    </submittedName>
</protein>
<evidence type="ECO:0000313" key="4">
    <source>
        <dbReference type="Proteomes" id="UP000694845"/>
    </source>
</evidence>
<feature type="region of interest" description="Disordered" evidence="2">
    <location>
        <begin position="896"/>
        <end position="926"/>
    </location>
</feature>
<dbReference type="PANTHER" id="PTHR15821">
    <property type="entry name" value="PROTEIN MN1"/>
    <property type="match status" value="1"/>
</dbReference>
<dbReference type="Proteomes" id="UP000694845">
    <property type="component" value="Unplaced"/>
</dbReference>
<feature type="region of interest" description="Disordered" evidence="2">
    <location>
        <begin position="1"/>
        <end position="24"/>
    </location>
</feature>
<feature type="compositionally biased region" description="Basic residues" evidence="2">
    <location>
        <begin position="980"/>
        <end position="989"/>
    </location>
</feature>
<feature type="compositionally biased region" description="Polar residues" evidence="2">
    <location>
        <begin position="749"/>
        <end position="758"/>
    </location>
</feature>
<organism evidence="4 5">
    <name type="scientific">Acanthaster planci</name>
    <name type="common">Crown-of-thorns starfish</name>
    <dbReference type="NCBI Taxonomy" id="133434"/>
    <lineage>
        <taxon>Eukaryota</taxon>
        <taxon>Metazoa</taxon>
        <taxon>Echinodermata</taxon>
        <taxon>Eleutherozoa</taxon>
        <taxon>Asterozoa</taxon>
        <taxon>Asteroidea</taxon>
        <taxon>Valvatacea</taxon>
        <taxon>Valvatida</taxon>
        <taxon>Acanthasteridae</taxon>
        <taxon>Acanthaster</taxon>
    </lineage>
</organism>
<feature type="coiled-coil region" evidence="1">
    <location>
        <begin position="1363"/>
        <end position="1390"/>
    </location>
</feature>
<feature type="compositionally biased region" description="Low complexity" evidence="2">
    <location>
        <begin position="730"/>
        <end position="748"/>
    </location>
</feature>
<evidence type="ECO:0000259" key="3">
    <source>
        <dbReference type="PROSITE" id="PS50888"/>
    </source>
</evidence>
<dbReference type="SUPFAM" id="SSF47459">
    <property type="entry name" value="HLH, helix-loop-helix DNA-binding domain"/>
    <property type="match status" value="1"/>
</dbReference>
<evidence type="ECO:0000313" key="5">
    <source>
        <dbReference type="RefSeq" id="XP_022103845.1"/>
    </source>
</evidence>
<feature type="compositionally biased region" description="Low complexity" evidence="2">
    <location>
        <begin position="533"/>
        <end position="544"/>
    </location>
</feature>
<reference evidence="5" key="1">
    <citation type="submission" date="2025-08" db="UniProtKB">
        <authorList>
            <consortium name="RefSeq"/>
        </authorList>
    </citation>
    <scope>IDENTIFICATION</scope>
</reference>
<dbReference type="GeneID" id="110986351"/>
<keyword evidence="1" id="KW-0175">Coiled coil</keyword>
<feature type="compositionally biased region" description="Polar residues" evidence="2">
    <location>
        <begin position="507"/>
        <end position="532"/>
    </location>
</feature>
<dbReference type="GO" id="GO:0046983">
    <property type="term" value="F:protein dimerization activity"/>
    <property type="evidence" value="ECO:0007669"/>
    <property type="project" value="InterPro"/>
</dbReference>
<feature type="region of interest" description="Disordered" evidence="2">
    <location>
        <begin position="1162"/>
        <end position="1191"/>
    </location>
</feature>
<name>A0A8B7ZG54_ACAPL</name>
<evidence type="ECO:0000256" key="2">
    <source>
        <dbReference type="SAM" id="MobiDB-lite"/>
    </source>
</evidence>
<accession>A0A8B7ZG54</accession>